<dbReference type="InterPro" id="IPR020568">
    <property type="entry name" value="Ribosomal_Su5_D2-typ_SF"/>
</dbReference>
<name>A0AAW1Q1P5_9CHLO</name>
<dbReference type="InterPro" id="IPR015870">
    <property type="entry name" value="UDP-acyl_N-AcGlcN_deAcase_N"/>
</dbReference>
<evidence type="ECO:0000256" key="12">
    <source>
        <dbReference type="ARBA" id="ARBA00024987"/>
    </source>
</evidence>
<dbReference type="EMBL" id="JALJOR010000007">
    <property type="protein sequence ID" value="KAK9814723.1"/>
    <property type="molecule type" value="Genomic_DNA"/>
</dbReference>
<dbReference type="EC" id="3.5.1.108" evidence="4"/>
<evidence type="ECO:0000256" key="9">
    <source>
        <dbReference type="ARBA" id="ARBA00022833"/>
    </source>
</evidence>
<dbReference type="GO" id="GO:0046872">
    <property type="term" value="F:metal ion binding"/>
    <property type="evidence" value="ECO:0007669"/>
    <property type="project" value="UniProtKB-KW"/>
</dbReference>
<comment type="similarity">
    <text evidence="3">Belongs to the LpxC family.</text>
</comment>
<comment type="cofactor">
    <cofactor evidence="1">
        <name>Zn(2+)</name>
        <dbReference type="ChEBI" id="CHEBI:29105"/>
    </cofactor>
</comment>
<evidence type="ECO:0000256" key="1">
    <source>
        <dbReference type="ARBA" id="ARBA00001947"/>
    </source>
</evidence>
<evidence type="ECO:0000256" key="4">
    <source>
        <dbReference type="ARBA" id="ARBA00012745"/>
    </source>
</evidence>
<evidence type="ECO:0000256" key="11">
    <source>
        <dbReference type="ARBA" id="ARBA00024535"/>
    </source>
</evidence>
<evidence type="ECO:0000256" key="2">
    <source>
        <dbReference type="ARBA" id="ARBA00005002"/>
    </source>
</evidence>
<keyword evidence="5" id="KW-0444">Lipid biosynthesis</keyword>
<dbReference type="GO" id="GO:2001289">
    <property type="term" value="P:lipid X metabolic process"/>
    <property type="evidence" value="ECO:0007669"/>
    <property type="project" value="UniProtKB-ARBA"/>
</dbReference>
<feature type="region of interest" description="Disordered" evidence="13">
    <location>
        <begin position="58"/>
        <end position="86"/>
    </location>
</feature>
<accession>A0AAW1Q1P5</accession>
<keyword evidence="15" id="KW-1185">Reference proteome</keyword>
<sequence length="482" mass="53311">MATAGMRCPGVASSSGRGLQWPAPPSLAAHHCVHAKCKRALQLRTAYKRPVKYRRPSLIVSRQATADAPAKKRGRKPAPAGLPTPGAYQQTLKKSFTVGGLGLHTGEYAYVRVRPARAGEGRYFVRVPEGTNCHLFEIDEPAPVDAENLEGDEDVLDQDEEDMQLEVFRQFLSAQEGGYMGTFVEYVEEEVADKALALFGDITEEEEEEGVEEVVPRAEDEVYVQASVDNVSQEQYICTVLGQGDHRVENVQPLLSALEAFGVDNARIEIEGGPEIPIIDGSAMGWCVEIHRVGLRLATNPQHKEKMRRLQLVPKQPVTVREGDAFVSFFPEDTVRLTYGIDHKNEAPIIGKQWFSWAPDEDEHYRWEIGPARMYAASLEYLYGMRDAGFVKGGAVGCAIIGFGDRWYEPDQVRYPDDEPVRHEMLGLMGDLSLLAENGNAGLPVGHVVAYKADHDLHIKFAQALQDSCTRADLTAVKLAAH</sequence>
<dbReference type="GO" id="GO:0103117">
    <property type="term" value="F:UDP-3-O-acyl-N-acetylglucosamine deacetylase activity"/>
    <property type="evidence" value="ECO:0007669"/>
    <property type="project" value="UniProtKB-EC"/>
</dbReference>
<dbReference type="PANTHER" id="PTHR33694:SF1">
    <property type="entry name" value="UDP-3-O-ACYL-N-ACETYLGLUCOSAMINE DEACETYLASE 1, MITOCHONDRIAL-RELATED"/>
    <property type="match status" value="1"/>
</dbReference>
<organism evidence="14 15">
    <name type="scientific">[Myrmecia] bisecta</name>
    <dbReference type="NCBI Taxonomy" id="41462"/>
    <lineage>
        <taxon>Eukaryota</taxon>
        <taxon>Viridiplantae</taxon>
        <taxon>Chlorophyta</taxon>
        <taxon>core chlorophytes</taxon>
        <taxon>Trebouxiophyceae</taxon>
        <taxon>Trebouxiales</taxon>
        <taxon>Trebouxiaceae</taxon>
        <taxon>Myrmecia</taxon>
    </lineage>
</organism>
<proteinExistence type="inferred from homology"/>
<evidence type="ECO:0000256" key="7">
    <source>
        <dbReference type="ARBA" id="ARBA00022723"/>
    </source>
</evidence>
<reference evidence="14 15" key="1">
    <citation type="journal article" date="2024" name="Nat. Commun.">
        <title>Phylogenomics reveals the evolutionary origins of lichenization in chlorophyte algae.</title>
        <authorList>
            <person name="Puginier C."/>
            <person name="Libourel C."/>
            <person name="Otte J."/>
            <person name="Skaloud P."/>
            <person name="Haon M."/>
            <person name="Grisel S."/>
            <person name="Petersen M."/>
            <person name="Berrin J.G."/>
            <person name="Delaux P.M."/>
            <person name="Dal Grande F."/>
            <person name="Keller J."/>
        </authorList>
    </citation>
    <scope>NUCLEOTIDE SEQUENCE [LARGE SCALE GENOMIC DNA]</scope>
    <source>
        <strain evidence="14 15">SAG 2043</strain>
    </source>
</reference>
<dbReference type="Proteomes" id="UP001489004">
    <property type="component" value="Unassembled WGS sequence"/>
</dbReference>
<dbReference type="PANTHER" id="PTHR33694">
    <property type="entry name" value="UDP-3-O-ACYL-N-ACETYLGLUCOSAMINE DEACETYLASE 1, MITOCHONDRIAL-RELATED"/>
    <property type="match status" value="1"/>
</dbReference>
<comment type="function">
    <text evidence="12">Involved in the biosynthesis of lipid A, a phosphorylated glycolipid that in bacteria anchors the lipopolysaccharide to the outer membrane of the cell. Lipid A-like molecules in plants may serve as structural components of the outer membranes of mitochondria and/or chloroplasts, or may be involved in signal transduction or plant defense responses.</text>
</comment>
<dbReference type="InterPro" id="IPR004463">
    <property type="entry name" value="UDP-acyl_GlcNac_deAcase"/>
</dbReference>
<protein>
    <recommendedName>
        <fullName evidence="4">UDP-3-O-acyl-N-acetylglucosamine deacetylase</fullName>
        <ecNumber evidence="4">3.5.1.108</ecNumber>
    </recommendedName>
</protein>
<keyword evidence="9" id="KW-0862">Zinc</keyword>
<dbReference type="GO" id="GO:0016020">
    <property type="term" value="C:membrane"/>
    <property type="evidence" value="ECO:0007669"/>
    <property type="project" value="GOC"/>
</dbReference>
<keyword evidence="6" id="KW-0441">Lipid A biosynthesis</keyword>
<evidence type="ECO:0000256" key="5">
    <source>
        <dbReference type="ARBA" id="ARBA00022516"/>
    </source>
</evidence>
<dbReference type="Gene3D" id="3.30.230.20">
    <property type="entry name" value="lpxc deacetylase, domain 1"/>
    <property type="match status" value="2"/>
</dbReference>
<evidence type="ECO:0000256" key="6">
    <source>
        <dbReference type="ARBA" id="ARBA00022556"/>
    </source>
</evidence>
<comment type="catalytic activity">
    <reaction evidence="11">
        <text>a UDP-3-O-[(3R)-3-hydroxyacyl]-N-acetyl-alpha-D-glucosamine + H2O = a UDP-3-O-[(3R)-3-hydroxyacyl]-alpha-D-glucosamine + acetate</text>
        <dbReference type="Rhea" id="RHEA:67816"/>
        <dbReference type="ChEBI" id="CHEBI:15377"/>
        <dbReference type="ChEBI" id="CHEBI:30089"/>
        <dbReference type="ChEBI" id="CHEBI:137740"/>
        <dbReference type="ChEBI" id="CHEBI:173225"/>
        <dbReference type="EC" id="3.5.1.108"/>
    </reaction>
</comment>
<keyword evidence="8" id="KW-0378">Hydrolase</keyword>
<gene>
    <name evidence="14" type="ORF">WJX72_010533</name>
</gene>
<keyword evidence="7" id="KW-0479">Metal-binding</keyword>
<dbReference type="InterPro" id="IPR011334">
    <property type="entry name" value="UDP-acyl_GlcNac_deAcase_C"/>
</dbReference>
<dbReference type="AlphaFoldDB" id="A0AAW1Q1P5"/>
<keyword evidence="10" id="KW-0443">Lipid metabolism</keyword>
<evidence type="ECO:0000256" key="10">
    <source>
        <dbReference type="ARBA" id="ARBA00023098"/>
    </source>
</evidence>
<dbReference type="SUPFAM" id="SSF54211">
    <property type="entry name" value="Ribosomal protein S5 domain 2-like"/>
    <property type="match status" value="3"/>
</dbReference>
<evidence type="ECO:0000256" key="13">
    <source>
        <dbReference type="SAM" id="MobiDB-lite"/>
    </source>
</evidence>
<dbReference type="Gene3D" id="3.30.1700.10">
    <property type="entry name" value="lpxc deacetylase, domain 2"/>
    <property type="match status" value="1"/>
</dbReference>
<dbReference type="GO" id="GO:0009245">
    <property type="term" value="P:lipid A biosynthetic process"/>
    <property type="evidence" value="ECO:0007669"/>
    <property type="project" value="UniProtKB-KW"/>
</dbReference>
<dbReference type="Pfam" id="PF03331">
    <property type="entry name" value="LpxC"/>
    <property type="match status" value="2"/>
</dbReference>
<comment type="caution">
    <text evidence="14">The sequence shown here is derived from an EMBL/GenBank/DDBJ whole genome shotgun (WGS) entry which is preliminary data.</text>
</comment>
<evidence type="ECO:0000313" key="15">
    <source>
        <dbReference type="Proteomes" id="UP001489004"/>
    </source>
</evidence>
<evidence type="ECO:0000313" key="14">
    <source>
        <dbReference type="EMBL" id="KAK9814723.1"/>
    </source>
</evidence>
<evidence type="ECO:0000256" key="8">
    <source>
        <dbReference type="ARBA" id="ARBA00022801"/>
    </source>
</evidence>
<comment type="pathway">
    <text evidence="2">Glycolipid biosynthesis; lipid IV(A) biosynthesis; lipid IV(A) from (3R)-3-hydroxytetradecanoyl-[acyl-carrier-protein] and UDP-N-acetyl-alpha-D-glucosamine: step 2/6.</text>
</comment>
<evidence type="ECO:0000256" key="3">
    <source>
        <dbReference type="ARBA" id="ARBA00006170"/>
    </source>
</evidence>